<feature type="signal peptide" evidence="2">
    <location>
        <begin position="1"/>
        <end position="20"/>
    </location>
</feature>
<keyword evidence="2" id="KW-0732">Signal</keyword>
<gene>
    <name evidence="3" type="ORF">PRZ48_013257</name>
</gene>
<proteinExistence type="predicted"/>
<organism evidence="3 4">
    <name type="scientific">Zasmidium cellare</name>
    <name type="common">Wine cellar mold</name>
    <name type="synonym">Racodium cellare</name>
    <dbReference type="NCBI Taxonomy" id="395010"/>
    <lineage>
        <taxon>Eukaryota</taxon>
        <taxon>Fungi</taxon>
        <taxon>Dikarya</taxon>
        <taxon>Ascomycota</taxon>
        <taxon>Pezizomycotina</taxon>
        <taxon>Dothideomycetes</taxon>
        <taxon>Dothideomycetidae</taxon>
        <taxon>Mycosphaerellales</taxon>
        <taxon>Mycosphaerellaceae</taxon>
        <taxon>Zasmidium</taxon>
    </lineage>
</organism>
<comment type="caution">
    <text evidence="3">The sequence shown here is derived from an EMBL/GenBank/DDBJ whole genome shotgun (WGS) entry which is preliminary data.</text>
</comment>
<evidence type="ECO:0000256" key="1">
    <source>
        <dbReference type="SAM" id="MobiDB-lite"/>
    </source>
</evidence>
<keyword evidence="4" id="KW-1185">Reference proteome</keyword>
<dbReference type="EMBL" id="JAXOVC010000011">
    <property type="protein sequence ID" value="KAK4495989.1"/>
    <property type="molecule type" value="Genomic_DNA"/>
</dbReference>
<evidence type="ECO:0000256" key="2">
    <source>
        <dbReference type="SAM" id="SignalP"/>
    </source>
</evidence>
<protein>
    <submittedName>
        <fullName evidence="3">Uncharacterized protein</fullName>
    </submittedName>
</protein>
<dbReference type="Proteomes" id="UP001305779">
    <property type="component" value="Unassembled WGS sequence"/>
</dbReference>
<sequence length="338" mass="34492">MPSTIQLLITTFSLLSATTAQDIIGNAINGNGISCIGDNACCSGTLRSNGNDIGGAVCCTQDQSGNLIEGQGTTCATGTGVPLTAGVTITADSAAATGDSSSSAGGAVVSSSATTSTGESSPSPSASSGGASSSAAAATTSSGSGAVKTMAAMGPAALGMGAMAVVFGGIGTVLSHEAEALQHLAFNDTESSSSRPRPTSKNMANLVGFPTTNRAEHQDGPLNEGNPLFVKYATDQTFRKYETDVETATVDDMITIEYICSYVLDRDGVMWLVSEEGKGVAKMSRLYVETLVGELGDISPLDLTYEHDGQAFQVLLGAVRAQPELRQESRSWAQQFGR</sequence>
<reference evidence="3 4" key="1">
    <citation type="journal article" date="2023" name="G3 (Bethesda)">
        <title>A chromosome-level genome assembly of Zasmidium syzygii isolated from banana leaves.</title>
        <authorList>
            <person name="van Westerhoven A.C."/>
            <person name="Mehrabi R."/>
            <person name="Talebi R."/>
            <person name="Steentjes M.B.F."/>
            <person name="Corcolon B."/>
            <person name="Chong P.A."/>
            <person name="Kema G.H.J."/>
            <person name="Seidl M.F."/>
        </authorList>
    </citation>
    <scope>NUCLEOTIDE SEQUENCE [LARGE SCALE GENOMIC DNA]</scope>
    <source>
        <strain evidence="3 4">P124</strain>
    </source>
</reference>
<evidence type="ECO:0000313" key="3">
    <source>
        <dbReference type="EMBL" id="KAK4495989.1"/>
    </source>
</evidence>
<evidence type="ECO:0000313" key="4">
    <source>
        <dbReference type="Proteomes" id="UP001305779"/>
    </source>
</evidence>
<feature type="region of interest" description="Disordered" evidence="1">
    <location>
        <begin position="96"/>
        <end position="139"/>
    </location>
</feature>
<name>A0ABR0E3T1_ZASCE</name>
<accession>A0ABR0E3T1</accession>
<feature type="chain" id="PRO_5046105044" evidence="2">
    <location>
        <begin position="21"/>
        <end position="338"/>
    </location>
</feature>